<proteinExistence type="predicted"/>
<dbReference type="EMBL" id="JAPFFF010000001">
    <property type="protein sequence ID" value="KAK8900314.1"/>
    <property type="molecule type" value="Genomic_DNA"/>
</dbReference>
<feature type="compositionally biased region" description="Polar residues" evidence="1">
    <location>
        <begin position="88"/>
        <end position="100"/>
    </location>
</feature>
<gene>
    <name evidence="2" type="ORF">M9Y10_002637</name>
</gene>
<organism evidence="2 3">
    <name type="scientific">Tritrichomonas musculus</name>
    <dbReference type="NCBI Taxonomy" id="1915356"/>
    <lineage>
        <taxon>Eukaryota</taxon>
        <taxon>Metamonada</taxon>
        <taxon>Parabasalia</taxon>
        <taxon>Tritrichomonadida</taxon>
        <taxon>Tritrichomonadidae</taxon>
        <taxon>Tritrichomonas</taxon>
    </lineage>
</organism>
<protein>
    <submittedName>
        <fullName evidence="2">Uncharacterized protein</fullName>
    </submittedName>
</protein>
<feature type="region of interest" description="Disordered" evidence="1">
    <location>
        <begin position="1"/>
        <end position="33"/>
    </location>
</feature>
<name>A0ABR2LAF6_9EUKA</name>
<accession>A0ABR2LAF6</accession>
<reference evidence="2 3" key="1">
    <citation type="submission" date="2024-04" db="EMBL/GenBank/DDBJ databases">
        <title>Tritrichomonas musculus Genome.</title>
        <authorList>
            <person name="Alves-Ferreira E."/>
            <person name="Grigg M."/>
            <person name="Lorenzi H."/>
            <person name="Galac M."/>
        </authorList>
    </citation>
    <scope>NUCLEOTIDE SEQUENCE [LARGE SCALE GENOMIC DNA]</scope>
    <source>
        <strain evidence="2 3">EAF2021</strain>
    </source>
</reference>
<sequence length="318" mass="36675">METNHTNQTINQDKLPVASPKKVSKPNDVRPKQIGKNFLTSILEQFQKNPAALVQILASIKQKLPPDSIQSQKPKEQPAKKRQKKATLQHQQVQQASNDTKISRSRSWEMPIKTIEPPAKSCYEKRQHIIINPAEIRRIQTPDWVEKNEKKEEPVKDPIVGFDVEAAHLRLEVYESRIIGGTEERFLHPAMAIRASDLDNELVLSPQEELKSKNYINIEVKQPTPLFWPNRAWDKPETMMSQALNDILYEDIQKITEITQSLDYMRFKPQNASPKLKRSSSSSVARARIKKKNKELVIPISFINYLTDDSDFTDTENF</sequence>
<feature type="region of interest" description="Disordered" evidence="1">
    <location>
        <begin position="65"/>
        <end position="104"/>
    </location>
</feature>
<feature type="compositionally biased region" description="Polar residues" evidence="1">
    <location>
        <begin position="1"/>
        <end position="12"/>
    </location>
</feature>
<dbReference type="Proteomes" id="UP001470230">
    <property type="component" value="Unassembled WGS sequence"/>
</dbReference>
<keyword evidence="3" id="KW-1185">Reference proteome</keyword>
<evidence type="ECO:0000313" key="3">
    <source>
        <dbReference type="Proteomes" id="UP001470230"/>
    </source>
</evidence>
<evidence type="ECO:0000313" key="2">
    <source>
        <dbReference type="EMBL" id="KAK8900314.1"/>
    </source>
</evidence>
<comment type="caution">
    <text evidence="2">The sequence shown here is derived from an EMBL/GenBank/DDBJ whole genome shotgun (WGS) entry which is preliminary data.</text>
</comment>
<evidence type="ECO:0000256" key="1">
    <source>
        <dbReference type="SAM" id="MobiDB-lite"/>
    </source>
</evidence>